<gene>
    <name evidence="1" type="ORF">BU24DRAFT_256001</name>
</gene>
<reference evidence="1" key="1">
    <citation type="journal article" date="2020" name="Stud. Mycol.">
        <title>101 Dothideomycetes genomes: a test case for predicting lifestyles and emergence of pathogens.</title>
        <authorList>
            <person name="Haridas S."/>
            <person name="Albert R."/>
            <person name="Binder M."/>
            <person name="Bloem J."/>
            <person name="Labutti K."/>
            <person name="Salamov A."/>
            <person name="Andreopoulos B."/>
            <person name="Baker S."/>
            <person name="Barry K."/>
            <person name="Bills G."/>
            <person name="Bluhm B."/>
            <person name="Cannon C."/>
            <person name="Castanera R."/>
            <person name="Culley D."/>
            <person name="Daum C."/>
            <person name="Ezra D."/>
            <person name="Gonzalez J."/>
            <person name="Henrissat B."/>
            <person name="Kuo A."/>
            <person name="Liang C."/>
            <person name="Lipzen A."/>
            <person name="Lutzoni F."/>
            <person name="Magnuson J."/>
            <person name="Mondo S."/>
            <person name="Nolan M."/>
            <person name="Ohm R."/>
            <person name="Pangilinan J."/>
            <person name="Park H.-J."/>
            <person name="Ramirez L."/>
            <person name="Alfaro M."/>
            <person name="Sun H."/>
            <person name="Tritt A."/>
            <person name="Yoshinaga Y."/>
            <person name="Zwiers L.-H."/>
            <person name="Turgeon B."/>
            <person name="Goodwin S."/>
            <person name="Spatafora J."/>
            <person name="Crous P."/>
            <person name="Grigoriev I."/>
        </authorList>
    </citation>
    <scope>NUCLEOTIDE SEQUENCE</scope>
    <source>
        <strain evidence="1">CBS 175.79</strain>
    </source>
</reference>
<sequence>MFKDSIMPPFDDKAWALLRIWTWFTDMEWPSLAYDLKSNGDDSFYRTIVMYDETLRSQWERLLDLIDISGMERDTCVEYGAFMLAALNLVLVTSPNASCDNKQWLIDEMGDINAVARTIAGKIPKSSMSDHELKIGVPLVEHSPVHTMNIKRRRVNKESEVE</sequence>
<dbReference type="EMBL" id="ML978072">
    <property type="protein sequence ID" value="KAF2012630.1"/>
    <property type="molecule type" value="Genomic_DNA"/>
</dbReference>
<evidence type="ECO:0000313" key="1">
    <source>
        <dbReference type="EMBL" id="KAF2012630.1"/>
    </source>
</evidence>
<protein>
    <submittedName>
        <fullName evidence="1">Uncharacterized protein</fullName>
    </submittedName>
</protein>
<dbReference type="AlphaFoldDB" id="A0A6A5XIM0"/>
<accession>A0A6A5XIM0</accession>
<dbReference type="Proteomes" id="UP000799778">
    <property type="component" value="Unassembled WGS sequence"/>
</dbReference>
<proteinExistence type="predicted"/>
<dbReference type="GeneID" id="54279843"/>
<evidence type="ECO:0000313" key="2">
    <source>
        <dbReference type="Proteomes" id="UP000799778"/>
    </source>
</evidence>
<organism evidence="1 2">
    <name type="scientific">Aaosphaeria arxii CBS 175.79</name>
    <dbReference type="NCBI Taxonomy" id="1450172"/>
    <lineage>
        <taxon>Eukaryota</taxon>
        <taxon>Fungi</taxon>
        <taxon>Dikarya</taxon>
        <taxon>Ascomycota</taxon>
        <taxon>Pezizomycotina</taxon>
        <taxon>Dothideomycetes</taxon>
        <taxon>Pleosporomycetidae</taxon>
        <taxon>Pleosporales</taxon>
        <taxon>Pleosporales incertae sedis</taxon>
        <taxon>Aaosphaeria</taxon>
    </lineage>
</organism>
<keyword evidence="2" id="KW-1185">Reference proteome</keyword>
<dbReference type="RefSeq" id="XP_033380969.1">
    <property type="nucleotide sequence ID" value="XM_033522446.1"/>
</dbReference>
<name>A0A6A5XIM0_9PLEO</name>